<protein>
    <submittedName>
        <fullName evidence="1">Uncharacterized protein</fullName>
    </submittedName>
</protein>
<reference evidence="1" key="1">
    <citation type="journal article" date="2021" name="Proc. Natl. Acad. Sci. U.S.A.">
        <title>A Catalog of Tens of Thousands of Viruses from Human Metagenomes Reveals Hidden Associations with Chronic Diseases.</title>
        <authorList>
            <person name="Tisza M.J."/>
            <person name="Buck C.B."/>
        </authorList>
    </citation>
    <scope>NUCLEOTIDE SEQUENCE</scope>
    <source>
        <strain evidence="1">CtmTa7</strain>
    </source>
</reference>
<sequence>MEVLANTKYQDVYRITDGVLLIVNKFLYKDYSKKTKRIVEVNNTGRDNCKTYNKGCQSCLKELKKDYLDTYATVTIPKGTVLYHGYPVEPTTKPENYIYEIKTTGNSFGGDYSEVMDMINNVCEVMDENNFADNSCLKGEK</sequence>
<proteinExistence type="predicted"/>
<dbReference type="EMBL" id="BK059091">
    <property type="protein sequence ID" value="DAE28746.1"/>
    <property type="molecule type" value="Genomic_DNA"/>
</dbReference>
<evidence type="ECO:0000313" key="1">
    <source>
        <dbReference type="EMBL" id="DAE28746.1"/>
    </source>
</evidence>
<accession>A0A8S5RC78</accession>
<organism evidence="1">
    <name type="scientific">virus sp. ctmTa7</name>
    <dbReference type="NCBI Taxonomy" id="2828255"/>
    <lineage>
        <taxon>Viruses</taxon>
    </lineage>
</organism>
<name>A0A8S5RC78_9VIRU</name>